<protein>
    <submittedName>
        <fullName evidence="11">Protein HEXIM-like</fullName>
    </submittedName>
</protein>
<comment type="subcellular location">
    <subcellularLocation>
        <location evidence="1">Nucleus</location>
    </subcellularLocation>
</comment>
<keyword evidence="5 8" id="KW-0175">Coiled coil</keyword>
<keyword evidence="10" id="KW-1185">Reference proteome</keyword>
<evidence type="ECO:0000256" key="1">
    <source>
        <dbReference type="ARBA" id="ARBA00004123"/>
    </source>
</evidence>
<organism evidence="10 11">
    <name type="scientific">Limulus polyphemus</name>
    <name type="common">Atlantic horseshoe crab</name>
    <dbReference type="NCBI Taxonomy" id="6850"/>
    <lineage>
        <taxon>Eukaryota</taxon>
        <taxon>Metazoa</taxon>
        <taxon>Ecdysozoa</taxon>
        <taxon>Arthropoda</taxon>
        <taxon>Chelicerata</taxon>
        <taxon>Merostomata</taxon>
        <taxon>Xiphosura</taxon>
        <taxon>Limulidae</taxon>
        <taxon>Limulus</taxon>
    </lineage>
</organism>
<feature type="compositionally biased region" description="Polar residues" evidence="9">
    <location>
        <begin position="49"/>
        <end position="58"/>
    </location>
</feature>
<accession>A0ABM1C068</accession>
<evidence type="ECO:0000256" key="4">
    <source>
        <dbReference type="ARBA" id="ARBA00023015"/>
    </source>
</evidence>
<dbReference type="Gene3D" id="6.10.250.2910">
    <property type="match status" value="1"/>
</dbReference>
<dbReference type="GeneID" id="106475806"/>
<feature type="coiled-coil region" evidence="8">
    <location>
        <begin position="198"/>
        <end position="225"/>
    </location>
</feature>
<evidence type="ECO:0000256" key="2">
    <source>
        <dbReference type="ARBA" id="ARBA00008409"/>
    </source>
</evidence>
<keyword evidence="3" id="KW-0678">Repressor</keyword>
<keyword evidence="6" id="KW-0804">Transcription</keyword>
<dbReference type="Pfam" id="PF15313">
    <property type="entry name" value="HEXIM"/>
    <property type="match status" value="1"/>
</dbReference>
<dbReference type="PRINTS" id="PR02094">
    <property type="entry name" value="HEXIMFAMILY"/>
</dbReference>
<dbReference type="Proteomes" id="UP000694941">
    <property type="component" value="Unplaced"/>
</dbReference>
<feature type="compositionally biased region" description="Basic residues" evidence="9">
    <location>
        <begin position="72"/>
        <end position="87"/>
    </location>
</feature>
<evidence type="ECO:0000256" key="7">
    <source>
        <dbReference type="ARBA" id="ARBA00023242"/>
    </source>
</evidence>
<evidence type="ECO:0000313" key="10">
    <source>
        <dbReference type="Proteomes" id="UP000694941"/>
    </source>
</evidence>
<keyword evidence="4" id="KW-0805">Transcription regulation</keyword>
<dbReference type="PANTHER" id="PTHR13469:SF8">
    <property type="entry name" value="HEXIM P-TEFB COMPLEX SUBUNIT 1"/>
    <property type="match status" value="1"/>
</dbReference>
<gene>
    <name evidence="11" type="primary">LOC106475806</name>
</gene>
<feature type="region of interest" description="Disordered" evidence="9">
    <location>
        <begin position="264"/>
        <end position="284"/>
    </location>
</feature>
<dbReference type="RefSeq" id="XP_013791935.1">
    <property type="nucleotide sequence ID" value="XM_013936481.2"/>
</dbReference>
<dbReference type="PANTHER" id="PTHR13469">
    <property type="entry name" value="HEXAMETHYLENE BISACETAMIDE INDUCIBLE 1"/>
    <property type="match status" value="1"/>
</dbReference>
<evidence type="ECO:0000256" key="3">
    <source>
        <dbReference type="ARBA" id="ARBA00022491"/>
    </source>
</evidence>
<evidence type="ECO:0000256" key="9">
    <source>
        <dbReference type="SAM" id="MobiDB-lite"/>
    </source>
</evidence>
<sequence>MADVDLISPRETFNAKRLEPAEDAASESTSRPIVIERQRPPSGYDENNCDQQSSQSEGNDAEGQKSLDSIQPRKKNRRGKYKHKKRKWKPYYKLSWQERREVDERETMKANRVREVMLSHGQALAPYNTTQFLMDDHNVQEPDYEHINHGHRHIQKENIGDSSDEFYSSPEDEEDFLQQQFCEAYDDVHAERLISMSKTDLVQEYIQLEDRVEELEVKLRDAKSVSLNKSITDTEVQTPSVKETEQREKSRIFRAEIMKLAKENQHLRKENEKLKNMVSDSSSS</sequence>
<evidence type="ECO:0000256" key="6">
    <source>
        <dbReference type="ARBA" id="ARBA00023163"/>
    </source>
</evidence>
<evidence type="ECO:0000256" key="5">
    <source>
        <dbReference type="ARBA" id="ARBA00023054"/>
    </source>
</evidence>
<feature type="compositionally biased region" description="Basic and acidic residues" evidence="9">
    <location>
        <begin position="264"/>
        <end position="275"/>
    </location>
</feature>
<evidence type="ECO:0000256" key="8">
    <source>
        <dbReference type="SAM" id="Coils"/>
    </source>
</evidence>
<keyword evidence="7" id="KW-0539">Nucleus</keyword>
<reference evidence="11" key="1">
    <citation type="submission" date="2025-08" db="UniProtKB">
        <authorList>
            <consortium name="RefSeq"/>
        </authorList>
    </citation>
    <scope>IDENTIFICATION</scope>
    <source>
        <tissue evidence="11">Muscle</tissue>
    </source>
</reference>
<name>A0ABM1C068_LIMPO</name>
<comment type="similarity">
    <text evidence="2">Belongs to the HEXIM family.</text>
</comment>
<proteinExistence type="inferred from homology"/>
<dbReference type="InterPro" id="IPR024872">
    <property type="entry name" value="HEXIM"/>
</dbReference>
<feature type="region of interest" description="Disordered" evidence="9">
    <location>
        <begin position="1"/>
        <end position="87"/>
    </location>
</feature>
<evidence type="ECO:0000313" key="11">
    <source>
        <dbReference type="RefSeq" id="XP_013791935.1"/>
    </source>
</evidence>